<evidence type="ECO:0000256" key="2">
    <source>
        <dbReference type="ARBA" id="ARBA00022448"/>
    </source>
</evidence>
<evidence type="ECO:0000256" key="6">
    <source>
        <dbReference type="ARBA" id="ARBA00023136"/>
    </source>
</evidence>
<evidence type="ECO:0000313" key="9">
    <source>
        <dbReference type="Proteomes" id="UP001558632"/>
    </source>
</evidence>
<protein>
    <submittedName>
        <fullName evidence="8">Molybdate-anion transporter</fullName>
    </submittedName>
</protein>
<keyword evidence="2" id="KW-0813">Transport</keyword>
<name>A0ABR3L0Q8_TRISP</name>
<dbReference type="EMBL" id="JBEUSY010000098">
    <property type="protein sequence ID" value="KAL1245379.1"/>
    <property type="molecule type" value="Genomic_DNA"/>
</dbReference>
<evidence type="ECO:0000256" key="7">
    <source>
        <dbReference type="SAM" id="Phobius"/>
    </source>
</evidence>
<dbReference type="PANTHER" id="PTHR23516">
    <property type="entry name" value="SAM (S-ADENOSYL METHIONINE) TRANSPORTER"/>
    <property type="match status" value="1"/>
</dbReference>
<feature type="transmembrane region" description="Helical" evidence="7">
    <location>
        <begin position="77"/>
        <end position="97"/>
    </location>
</feature>
<dbReference type="Proteomes" id="UP001558632">
    <property type="component" value="Unassembled WGS sequence"/>
</dbReference>
<sequence length="164" mass="19603">MWSRIFDGVAATMLLAPFQEWYLHEHLNRYDFPKEWVAITFRYVFVRSIIFSIIAVQPNYLRCAMLRSLRKKVFETTVFPFLLCVPILSVAIIWIFCKWAPNRQEMRSGNHLWNDLIRAKRILLRRPNALIVCIIQSLYEVPVLVTFMLVSWLQLCWEQFFTVG</sequence>
<comment type="subcellular location">
    <subcellularLocation>
        <location evidence="1">Cell membrane</location>
        <topology evidence="1">Multi-pass membrane protein</topology>
    </subcellularLocation>
</comment>
<dbReference type="Pfam" id="PF05631">
    <property type="entry name" value="MFS_5"/>
    <property type="match status" value="1"/>
</dbReference>
<gene>
    <name evidence="8" type="ORF">TSPI_06513</name>
</gene>
<keyword evidence="9" id="KW-1185">Reference proteome</keyword>
<reference evidence="8 9" key="1">
    <citation type="submission" date="2024-07" db="EMBL/GenBank/DDBJ databases">
        <title>Enhanced genomic and transcriptomic resources for Trichinella pseudospiralis and T. spiralis underpin the discovery of pronounced molecular differences between stages and species.</title>
        <authorList>
            <person name="Pasi K.K."/>
            <person name="La Rosa G."/>
            <person name="Gomez-Morales M.A."/>
            <person name="Tosini F."/>
            <person name="Sumanam S."/>
            <person name="Young N.D."/>
            <person name="Chang B.C."/>
            <person name="Robin G.B."/>
        </authorList>
    </citation>
    <scope>NUCLEOTIDE SEQUENCE [LARGE SCALE GENOMIC DNA]</scope>
    <source>
        <strain evidence="8">ISS534</strain>
    </source>
</reference>
<evidence type="ECO:0000256" key="4">
    <source>
        <dbReference type="ARBA" id="ARBA00022692"/>
    </source>
</evidence>
<dbReference type="InterPro" id="IPR008509">
    <property type="entry name" value="MOT2/MFSD5"/>
</dbReference>
<comment type="caution">
    <text evidence="8">The sequence shown here is derived from an EMBL/GenBank/DDBJ whole genome shotgun (WGS) entry which is preliminary data.</text>
</comment>
<feature type="transmembrane region" description="Helical" evidence="7">
    <location>
        <begin position="36"/>
        <end position="57"/>
    </location>
</feature>
<keyword evidence="6 7" id="KW-0472">Membrane</keyword>
<evidence type="ECO:0000313" key="8">
    <source>
        <dbReference type="EMBL" id="KAL1245379.1"/>
    </source>
</evidence>
<evidence type="ECO:0000256" key="3">
    <source>
        <dbReference type="ARBA" id="ARBA00022475"/>
    </source>
</evidence>
<evidence type="ECO:0000256" key="1">
    <source>
        <dbReference type="ARBA" id="ARBA00004651"/>
    </source>
</evidence>
<accession>A0ABR3L0Q8</accession>
<organism evidence="8 9">
    <name type="scientific">Trichinella spiralis</name>
    <name type="common">Trichina worm</name>
    <dbReference type="NCBI Taxonomy" id="6334"/>
    <lineage>
        <taxon>Eukaryota</taxon>
        <taxon>Metazoa</taxon>
        <taxon>Ecdysozoa</taxon>
        <taxon>Nematoda</taxon>
        <taxon>Enoplea</taxon>
        <taxon>Dorylaimia</taxon>
        <taxon>Trichinellida</taxon>
        <taxon>Trichinellidae</taxon>
        <taxon>Trichinella</taxon>
    </lineage>
</organism>
<feature type="transmembrane region" description="Helical" evidence="7">
    <location>
        <begin position="129"/>
        <end position="153"/>
    </location>
</feature>
<keyword evidence="4 7" id="KW-0812">Transmembrane</keyword>
<keyword evidence="3" id="KW-1003">Cell membrane</keyword>
<evidence type="ECO:0000256" key="5">
    <source>
        <dbReference type="ARBA" id="ARBA00022989"/>
    </source>
</evidence>
<dbReference type="PANTHER" id="PTHR23516:SF1">
    <property type="entry name" value="MOLYBDATE-ANION TRANSPORTER"/>
    <property type="match status" value="1"/>
</dbReference>
<proteinExistence type="predicted"/>
<keyword evidence="5 7" id="KW-1133">Transmembrane helix</keyword>